<evidence type="ECO:0000256" key="5">
    <source>
        <dbReference type="SAM" id="MobiDB-lite"/>
    </source>
</evidence>
<reference evidence="8" key="1">
    <citation type="journal article" date="2015" name="Nature">
        <title>Complex archaea that bridge the gap between prokaryotes and eukaryotes.</title>
        <authorList>
            <person name="Spang A."/>
            <person name="Saw J.H."/>
            <person name="Jorgensen S.L."/>
            <person name="Zaremba-Niedzwiedzka K."/>
            <person name="Martijn J."/>
            <person name="Lind A.E."/>
            <person name="van Eijk R."/>
            <person name="Schleper C."/>
            <person name="Guy L."/>
            <person name="Ettema T.J."/>
        </authorList>
    </citation>
    <scope>NUCLEOTIDE SEQUENCE</scope>
</reference>
<dbReference type="InterPro" id="IPR037121">
    <property type="entry name" value="Ribosomal_bL25_C"/>
</dbReference>
<evidence type="ECO:0000259" key="7">
    <source>
        <dbReference type="Pfam" id="PF14693"/>
    </source>
</evidence>
<dbReference type="EMBL" id="LAZR01017450">
    <property type="protein sequence ID" value="KKM00373.1"/>
    <property type="molecule type" value="Genomic_DNA"/>
</dbReference>
<feature type="domain" description="Large ribosomal subunit protein bL25 beta" evidence="7">
    <location>
        <begin position="98"/>
        <end position="177"/>
    </location>
</feature>
<dbReference type="CDD" id="cd00495">
    <property type="entry name" value="Ribosomal_L25_TL5_CTC"/>
    <property type="match status" value="1"/>
</dbReference>
<dbReference type="InterPro" id="IPR020057">
    <property type="entry name" value="Ribosomal_bL25_b-dom"/>
</dbReference>
<feature type="region of interest" description="Disordered" evidence="5">
    <location>
        <begin position="195"/>
        <end position="215"/>
    </location>
</feature>
<dbReference type="AlphaFoldDB" id="A0A0F9JN51"/>
<keyword evidence="4" id="KW-0687">Ribonucleoprotein</keyword>
<dbReference type="Gene3D" id="2.170.120.20">
    <property type="entry name" value="Ribosomal protein L25, beta domain"/>
    <property type="match status" value="1"/>
</dbReference>
<keyword evidence="1" id="KW-0699">rRNA-binding</keyword>
<evidence type="ECO:0000256" key="2">
    <source>
        <dbReference type="ARBA" id="ARBA00022884"/>
    </source>
</evidence>
<dbReference type="InterPro" id="IPR020930">
    <property type="entry name" value="Ribosomal_uL5_bac-type"/>
</dbReference>
<proteinExistence type="inferred from homology"/>
<dbReference type="PANTHER" id="PTHR33284:SF1">
    <property type="entry name" value="RIBOSOMAL PROTEIN L25_GLN-TRNA SYNTHETASE, ANTI-CODON-BINDING DOMAIN-CONTAINING PROTEIN"/>
    <property type="match status" value="1"/>
</dbReference>
<evidence type="ECO:0000256" key="3">
    <source>
        <dbReference type="ARBA" id="ARBA00022980"/>
    </source>
</evidence>
<keyword evidence="2" id="KW-0694">RNA-binding</keyword>
<dbReference type="GO" id="GO:0006412">
    <property type="term" value="P:translation"/>
    <property type="evidence" value="ECO:0007669"/>
    <property type="project" value="InterPro"/>
</dbReference>
<feature type="compositionally biased region" description="Acidic residues" evidence="5">
    <location>
        <begin position="205"/>
        <end position="215"/>
    </location>
</feature>
<comment type="caution">
    <text evidence="8">The sequence shown here is derived from an EMBL/GenBank/DDBJ whole genome shotgun (WGS) entry which is preliminary data.</text>
</comment>
<dbReference type="GO" id="GO:0008097">
    <property type="term" value="F:5S rRNA binding"/>
    <property type="evidence" value="ECO:0007669"/>
    <property type="project" value="InterPro"/>
</dbReference>
<dbReference type="InterPro" id="IPR001021">
    <property type="entry name" value="Ribosomal_bL25_long"/>
</dbReference>
<dbReference type="GO" id="GO:0022625">
    <property type="term" value="C:cytosolic large ribosomal subunit"/>
    <property type="evidence" value="ECO:0007669"/>
    <property type="project" value="TreeGrafter"/>
</dbReference>
<feature type="domain" description="Large ribosomal subunit protein bL25 L25" evidence="6">
    <location>
        <begin position="10"/>
        <end position="90"/>
    </location>
</feature>
<keyword evidence="3" id="KW-0689">Ribosomal protein</keyword>
<evidence type="ECO:0000256" key="4">
    <source>
        <dbReference type="ARBA" id="ARBA00023274"/>
    </source>
</evidence>
<evidence type="ECO:0000256" key="1">
    <source>
        <dbReference type="ARBA" id="ARBA00022730"/>
    </source>
</evidence>
<organism evidence="8">
    <name type="scientific">marine sediment metagenome</name>
    <dbReference type="NCBI Taxonomy" id="412755"/>
    <lineage>
        <taxon>unclassified sequences</taxon>
        <taxon>metagenomes</taxon>
        <taxon>ecological metagenomes</taxon>
    </lineage>
</organism>
<dbReference type="InterPro" id="IPR029751">
    <property type="entry name" value="Ribosomal_L25_dom"/>
</dbReference>
<evidence type="ECO:0000259" key="6">
    <source>
        <dbReference type="Pfam" id="PF01386"/>
    </source>
</evidence>
<dbReference type="HAMAP" id="MF_01334">
    <property type="entry name" value="Ribosomal_bL25_CTC"/>
    <property type="match status" value="1"/>
</dbReference>
<dbReference type="InterPro" id="IPR020056">
    <property type="entry name" value="Rbsml_bL25/Gln-tRNA_synth_N"/>
</dbReference>
<gene>
    <name evidence="8" type="ORF">LCGC14_1805070</name>
</gene>
<dbReference type="SUPFAM" id="SSF50715">
    <property type="entry name" value="Ribosomal protein L25-like"/>
    <property type="match status" value="1"/>
</dbReference>
<dbReference type="InterPro" id="IPR011035">
    <property type="entry name" value="Ribosomal_bL25/Gln-tRNA_synth"/>
</dbReference>
<dbReference type="PANTHER" id="PTHR33284">
    <property type="entry name" value="RIBOSOMAL PROTEIN L25/GLN-TRNA SYNTHETASE, ANTI-CODON-BINDING DOMAIN-CONTAINING PROTEIN"/>
    <property type="match status" value="1"/>
</dbReference>
<dbReference type="Gene3D" id="2.40.240.10">
    <property type="entry name" value="Ribosomal Protein L25, Chain P"/>
    <property type="match status" value="1"/>
</dbReference>
<dbReference type="GO" id="GO:0003735">
    <property type="term" value="F:structural constituent of ribosome"/>
    <property type="evidence" value="ECO:0007669"/>
    <property type="project" value="InterPro"/>
</dbReference>
<evidence type="ECO:0000313" key="8">
    <source>
        <dbReference type="EMBL" id="KKM00373.1"/>
    </source>
</evidence>
<dbReference type="Pfam" id="PF01386">
    <property type="entry name" value="Ribosomal_L25p"/>
    <property type="match status" value="1"/>
</dbReference>
<dbReference type="Pfam" id="PF14693">
    <property type="entry name" value="Ribosomal_TL5_C"/>
    <property type="match status" value="1"/>
</dbReference>
<accession>A0A0F9JN51</accession>
<dbReference type="NCBIfam" id="TIGR00731">
    <property type="entry name" value="bL25_bact_ctc"/>
    <property type="match status" value="1"/>
</dbReference>
<sequence>MDAISIQTQIKKDCGSRIARKYRKSGLIPAILYGHKQESLMFLLDKKEFIKTLNSGVKMVSLKWDSSEETALIKDVQFDTFGKEILHIDFVRIALTEKVTTQVPIVLYGTSQGVKEGGILDHSMKEVEVECLPTEIPKEIRINVSELKVKDSLHMKDIELPPNVKVLENPDAIVVSVYFAVEEKEVPEEELVAEPEVLTARKPEEEAEAEAENKD</sequence>
<name>A0A0F9JN51_9ZZZZ</name>
<protein>
    <submittedName>
        <fullName evidence="8">Uncharacterized protein</fullName>
    </submittedName>
</protein>